<gene>
    <name evidence="2" type="ORF">GCM10010383_69620</name>
</gene>
<keyword evidence="1" id="KW-0472">Membrane</keyword>
<evidence type="ECO:0000256" key="1">
    <source>
        <dbReference type="SAM" id="Phobius"/>
    </source>
</evidence>
<name>A0ABQ2XR98_9ACTN</name>
<feature type="transmembrane region" description="Helical" evidence="1">
    <location>
        <begin position="34"/>
        <end position="58"/>
    </location>
</feature>
<feature type="transmembrane region" description="Helical" evidence="1">
    <location>
        <begin position="159"/>
        <end position="180"/>
    </location>
</feature>
<keyword evidence="1" id="KW-0812">Transmembrane</keyword>
<dbReference type="RefSeq" id="WP_190054280.1">
    <property type="nucleotide sequence ID" value="NZ_BMWC01000014.1"/>
</dbReference>
<evidence type="ECO:0008006" key="4">
    <source>
        <dbReference type="Google" id="ProtNLM"/>
    </source>
</evidence>
<reference evidence="3" key="1">
    <citation type="journal article" date="2019" name="Int. J. Syst. Evol. Microbiol.">
        <title>The Global Catalogue of Microorganisms (GCM) 10K type strain sequencing project: providing services to taxonomists for standard genome sequencing and annotation.</title>
        <authorList>
            <consortium name="The Broad Institute Genomics Platform"/>
            <consortium name="The Broad Institute Genome Sequencing Center for Infectious Disease"/>
            <person name="Wu L."/>
            <person name="Ma J."/>
        </authorList>
    </citation>
    <scope>NUCLEOTIDE SEQUENCE [LARGE SCALE GENOMIC DNA]</scope>
    <source>
        <strain evidence="3">JCM 4866</strain>
    </source>
</reference>
<keyword evidence="3" id="KW-1185">Reference proteome</keyword>
<comment type="caution">
    <text evidence="2">The sequence shown here is derived from an EMBL/GenBank/DDBJ whole genome shotgun (WGS) entry which is preliminary data.</text>
</comment>
<accession>A0ABQ2XR98</accession>
<organism evidence="2 3">
    <name type="scientific">Streptomyces lomondensis</name>
    <dbReference type="NCBI Taxonomy" id="68229"/>
    <lineage>
        <taxon>Bacteria</taxon>
        <taxon>Bacillati</taxon>
        <taxon>Actinomycetota</taxon>
        <taxon>Actinomycetes</taxon>
        <taxon>Kitasatosporales</taxon>
        <taxon>Streptomycetaceae</taxon>
        <taxon>Streptomyces</taxon>
    </lineage>
</organism>
<proteinExistence type="predicted"/>
<dbReference type="PANTHER" id="PTHR42305">
    <property type="entry name" value="MEMBRANE PROTEIN RV1733C-RELATED"/>
    <property type="match status" value="1"/>
</dbReference>
<evidence type="ECO:0000313" key="2">
    <source>
        <dbReference type="EMBL" id="GGX29099.1"/>
    </source>
</evidence>
<dbReference type="EMBL" id="BMWC01000014">
    <property type="protein sequence ID" value="GGX29099.1"/>
    <property type="molecule type" value="Genomic_DNA"/>
</dbReference>
<dbReference type="InterPro" id="IPR039708">
    <property type="entry name" value="MT1774/Rv1733c-like"/>
</dbReference>
<evidence type="ECO:0000313" key="3">
    <source>
        <dbReference type="Proteomes" id="UP000617743"/>
    </source>
</evidence>
<keyword evidence="1" id="KW-1133">Transmembrane helix</keyword>
<protein>
    <recommendedName>
        <fullName evidence="4">Proline rich protein membrane protein</fullName>
    </recommendedName>
</protein>
<dbReference type="Proteomes" id="UP000617743">
    <property type="component" value="Unassembled WGS sequence"/>
</dbReference>
<sequence length="207" mass="22672">MDRGIPPAQPPPEELPRRMLWLLRRHPLRRRTDLLQAWIGLGLLLAVPAVTPAAVILAGDAAHRHYTRTARHQALTRYETSAILLHDAPRHPEPGSPEAKKTLYPVKVRFTDPAGRIHTAETDVQPRLAAGSTVRVWAGADGSITDPPLTAEQVRNRSIASAVLAALAVPVTAVIGYGAARHVLQRRNLAGWDADWARTAPRWTISP</sequence>
<dbReference type="PANTHER" id="PTHR42305:SF1">
    <property type="entry name" value="MEMBRANE PROTEIN RV1733C-RELATED"/>
    <property type="match status" value="1"/>
</dbReference>